<name>A0A6C0LXT3_9ZZZZ</name>
<accession>A0A6C0LXT3</accession>
<protein>
    <submittedName>
        <fullName evidence="1">Uncharacterized protein</fullName>
    </submittedName>
</protein>
<proteinExistence type="predicted"/>
<evidence type="ECO:0000313" key="1">
    <source>
        <dbReference type="EMBL" id="QHU35190.1"/>
    </source>
</evidence>
<organism evidence="1">
    <name type="scientific">viral metagenome</name>
    <dbReference type="NCBI Taxonomy" id="1070528"/>
    <lineage>
        <taxon>unclassified sequences</taxon>
        <taxon>metagenomes</taxon>
        <taxon>organismal metagenomes</taxon>
    </lineage>
</organism>
<dbReference type="EMBL" id="MN740584">
    <property type="protein sequence ID" value="QHU35190.1"/>
    <property type="molecule type" value="Genomic_DNA"/>
</dbReference>
<reference evidence="1" key="1">
    <citation type="journal article" date="2020" name="Nature">
        <title>Giant virus diversity and host interactions through global metagenomics.</title>
        <authorList>
            <person name="Schulz F."/>
            <person name="Roux S."/>
            <person name="Paez-Espino D."/>
            <person name="Jungbluth S."/>
            <person name="Walsh D.A."/>
            <person name="Denef V.J."/>
            <person name="McMahon K.D."/>
            <person name="Konstantinidis K.T."/>
            <person name="Eloe-Fadrosh E.A."/>
            <person name="Kyrpides N.C."/>
            <person name="Woyke T."/>
        </authorList>
    </citation>
    <scope>NUCLEOTIDE SEQUENCE</scope>
    <source>
        <strain evidence="1">GVMAG-S-1017745-26</strain>
    </source>
</reference>
<sequence>MSFKDKYEKKKLYNVYVDKELPYYSIDNNILPLNNIHLSDYKIINNNCTSEFVNNKLWAHLHCFNIDLFGEIYGEYILNIMKYFNIVITYCEGNKIPELEVSIIKSQNKGMDIGPKFIMIHFLNNNNIHYDFILFLHSKSYKVSRKIYFQKMLSNLTETVKKLNNNYGVYTINLLKRESNNWDTCNFHMKHAIKTMKLSNCNYVFPEGNIYILHKSVADYIYDNRFDHYKHLNQSNSFDYSWFMYYYGFYKQQNKIDYQTAYKIYIDKNLYGNNLEASKNNDLLLRDAMIEHVFERIIFSVCGLMKKKIKILSFDNNKNQKLNDYIFNINSNIPKPNFITDRRTYFRSKKYKEFTIYYSHN</sequence>
<dbReference type="AlphaFoldDB" id="A0A6C0LXT3"/>